<evidence type="ECO:0000256" key="1">
    <source>
        <dbReference type="SAM" id="Coils"/>
    </source>
</evidence>
<dbReference type="SMART" id="SM00458">
    <property type="entry name" value="RICIN"/>
    <property type="match status" value="2"/>
</dbReference>
<dbReference type="Proteomes" id="UP001152519">
    <property type="component" value="Unassembled WGS sequence"/>
</dbReference>
<dbReference type="Gene3D" id="3.40.570.10">
    <property type="entry name" value="Extracellular Endonuclease, subunit A"/>
    <property type="match status" value="1"/>
</dbReference>
<keyword evidence="5" id="KW-1185">Reference proteome</keyword>
<dbReference type="SUPFAM" id="SSF82171">
    <property type="entry name" value="DPP6 N-terminal domain-like"/>
    <property type="match status" value="1"/>
</dbReference>
<dbReference type="InterPro" id="IPR044927">
    <property type="entry name" value="Endonuclea_NS_2"/>
</dbReference>
<dbReference type="Gene3D" id="2.80.10.50">
    <property type="match status" value="3"/>
</dbReference>
<dbReference type="EMBL" id="CAJSLV010000086">
    <property type="protein sequence ID" value="CAG6397427.1"/>
    <property type="molecule type" value="Genomic_DNA"/>
</dbReference>
<dbReference type="PROSITE" id="PS50231">
    <property type="entry name" value="RICIN_B_LECTIN"/>
    <property type="match status" value="3"/>
</dbReference>
<name>A0A9W4DWR4_9ACTN</name>
<evidence type="ECO:0000313" key="4">
    <source>
        <dbReference type="EMBL" id="CAG6397427.1"/>
    </source>
</evidence>
<comment type="caution">
    <text evidence="4">The sequence shown here is derived from an EMBL/GenBank/DDBJ whole genome shotgun (WGS) entry which is preliminary data.</text>
</comment>
<keyword evidence="2" id="KW-0732">Signal</keyword>
<feature type="domain" description="Ricin B lectin" evidence="3">
    <location>
        <begin position="495"/>
        <end position="632"/>
    </location>
</feature>
<feature type="signal peptide" evidence="2">
    <location>
        <begin position="1"/>
        <end position="18"/>
    </location>
</feature>
<feature type="coiled-coil region" evidence="1">
    <location>
        <begin position="1184"/>
        <end position="1211"/>
    </location>
</feature>
<evidence type="ECO:0000259" key="3">
    <source>
        <dbReference type="SMART" id="SM00458"/>
    </source>
</evidence>
<organism evidence="4 5">
    <name type="scientific">Actinacidiphila cocklensis</name>
    <dbReference type="NCBI Taxonomy" id="887465"/>
    <lineage>
        <taxon>Bacteria</taxon>
        <taxon>Bacillati</taxon>
        <taxon>Actinomycetota</taxon>
        <taxon>Actinomycetes</taxon>
        <taxon>Kitasatosporales</taxon>
        <taxon>Streptomycetaceae</taxon>
        <taxon>Actinacidiphila</taxon>
    </lineage>
</organism>
<dbReference type="InterPro" id="IPR000772">
    <property type="entry name" value="Ricin_B_lectin"/>
</dbReference>
<feature type="coiled-coil region" evidence="1">
    <location>
        <begin position="1705"/>
        <end position="1739"/>
    </location>
</feature>
<dbReference type="InterPro" id="IPR035992">
    <property type="entry name" value="Ricin_B-like_lectins"/>
</dbReference>
<evidence type="ECO:0000256" key="2">
    <source>
        <dbReference type="SAM" id="SignalP"/>
    </source>
</evidence>
<sequence>MAVLSLVFSAATSSAAQAAADWNLGNTEASQILDLNAPADGAVRNDGLSKCLDDLSGSTTNHSTVDSSACTGLANQDWTFTPSEDYDWDLGVHGTLTLTGAPGKCLDVTSANGGAAKAVAEGGTVQMLLTTSGEVYAKDTRNVTGPAGGSGISPQIALDGSWTKESDTGVQKIAAGSDGTQMMIGFDNTVYARNTIAATPWTSEGGSSVQAIATNGGVQLYLDGDGTVYARSGIGSSTGWTTESGTGAKAISVGSDGTQMMIGSDGAVYARSGIGSSTGWTKEQAPGALAIATNGGVQMLLGSNGDVYARTGIALNGWTRESDPIVDPVSYHGRTVLAAGSDGTQMVIDASGYADAKKGIALNGWTRESGLVDTDIFHPSIAAGANGVQAVILSTGVVAARVGIGTTNWLTESDLTAETDNGRPVQLFDCHGWRSQQWRFRHDKTGGVQLYNPVSGRCVDTPNASTADGVALQIYTCNDTFAQHFSPPATPEPPSGPITNATMNKCAIPASTLAAPADGTAVVLYTCGVGYTTGPLLPWKLNLDGTLTAGGLCLAVAGGEAGTANGALVQLTKCGGSLDQQWAVGYDTSNRPLLLNPNTGRCLDDPNQSTANGTQLRLYTCSNTTAQVWDIPHASHTFVGPVAATSSTLPAGTGDINAREAAMDEAATARDTRAHLAMLLHAGGIGVRTSIAQTLAGPDSALNEPWSDYVSENWENAPNTPADQDVAKAAIADQARGQRTDGISRFLSAYPMGAYGSQPDFDADVTNFMSRDSTFWLAGQAMTANLPITHADQAAQDKVTAIAATHAAADPSKAWYWNFYRDQANQGSADDVRRFIQYDGYPTVAPVAGTQEFRVEVESLKARWASGDPSNPFDPDHVLIEVEETAWAEWQTELNAQAQPRADILADEMQALEALQASAETMHDGLDYAWTAGGILWAQGQKTANQSGWSSVDMSHATHDLGLIRAKVVALASAAQNEALIAQDAAAKAEAARDTAYATATASGLPEGRGLSYALQSAQVTRAAAAAAQATANAMKTAVAATNSTLADSATLLANASAQAHAARALYLRQTAQDNAAQASALATQAANQAAAAATAATAAAADKAAAATTETQAKAALAKADAAAADAANQATIAANAKATAETQRANAAAADASAQTQAATAATKEAAAAAAAGTAQGLNATAQQAAATAAAARANAEEAQRAKHAADAKAQALAAVAAANQGTDAAAGATAAAQQAQADADAAGVAADEANASATQASNAAAAAQAAATRARSAAETANSDAVTADAAAEQTNAAARKGDSLAADAIAQAGIAAAQSDAAQASAAQAKTDADKAKVAADGAQTEAALTASDAATATGQALATAQAAQSAAAEAATVAAPANEAIDLAAPYAARDSAAGLASLTSEAAKTMAQQQSDVAAAQAAQAAVLAAAAQAAAAAASGDAKLAAQAAADAATSASQAAHSAAAAMASAAQAAADAATTKATAGRIHTIDAQTQADADDAHASAAAAGISAAAAQAAATASELDAASAGAAASGAAESAADAQNHADDAASSAASANAAAATAQSDADAAQTAAATAEADQAAQEAANRIAAQQAAAAQAASGQPALDPSDQALLLASCGQTCVDNYNQAQALVGTDLQTFIIDNGGQLILDFIGVDDVEACFDKGDVEGCVWTLVDLVPVTKLLKAGDLVAKLVELSPKIAKFIKDVKKAKQTLKEMQELLKELQKAKALEDLSHNLDQVCGGRVKPGEIDYGPLGPGGRATIGVACLTKPLAKGSGTDSTRYDVAGYQDGRDRAEALDPIPVSFTINACHLIGDQLGGKGDRTDNLVTCTRAANAFPIAGVRVLTPNMLTYESQIKAAVAGPQEQTVAYVVVPEYDGSNVIPYAIKMTAKCVANCTNNPINISATIQNEMWSPNRNAWVNISQ</sequence>
<proteinExistence type="predicted"/>
<evidence type="ECO:0000313" key="5">
    <source>
        <dbReference type="Proteomes" id="UP001152519"/>
    </source>
</evidence>
<keyword evidence="1" id="KW-0175">Coiled coil</keyword>
<feature type="chain" id="PRO_5040779383" description="Ricin B lectin domain-containing protein" evidence="2">
    <location>
        <begin position="19"/>
        <end position="1929"/>
    </location>
</feature>
<accession>A0A9W4DWR4</accession>
<dbReference type="Pfam" id="PF00652">
    <property type="entry name" value="Ricin_B_lectin"/>
    <property type="match status" value="2"/>
</dbReference>
<dbReference type="InterPro" id="IPR044929">
    <property type="entry name" value="DNA/RNA_non-sp_Endonuclease_sf"/>
</dbReference>
<reference evidence="4" key="1">
    <citation type="submission" date="2021-05" db="EMBL/GenBank/DDBJ databases">
        <authorList>
            <person name="Arsene-Ploetze F."/>
        </authorList>
    </citation>
    <scope>NUCLEOTIDE SEQUENCE</scope>
    <source>
        <strain evidence="4">DSM 42138</strain>
    </source>
</reference>
<protein>
    <recommendedName>
        <fullName evidence="3">Ricin B lectin domain-containing protein</fullName>
    </recommendedName>
</protein>
<feature type="domain" description="Ricin B lectin" evidence="3">
    <location>
        <begin position="334"/>
        <end position="488"/>
    </location>
</feature>
<gene>
    <name evidence="4" type="ORF">SCOCK_540028</name>
</gene>
<dbReference type="Pfam" id="PF13930">
    <property type="entry name" value="Endonuclea_NS_2"/>
    <property type="match status" value="1"/>
</dbReference>
<dbReference type="SUPFAM" id="SSF50370">
    <property type="entry name" value="Ricin B-like lectins"/>
    <property type="match status" value="2"/>
</dbReference>